<dbReference type="AlphaFoldDB" id="A0A9E2W7C4"/>
<evidence type="ECO:0000313" key="2">
    <source>
        <dbReference type="EMBL" id="MBV4356012.1"/>
    </source>
</evidence>
<reference evidence="2" key="1">
    <citation type="submission" date="2021-06" db="EMBL/GenBank/DDBJ databases">
        <authorList>
            <person name="Huq M.A."/>
        </authorList>
    </citation>
    <scope>NUCLEOTIDE SEQUENCE</scope>
    <source>
        <strain evidence="2">MAH-26</strain>
    </source>
</reference>
<dbReference type="InterPro" id="IPR002716">
    <property type="entry name" value="PIN_dom"/>
</dbReference>
<dbReference type="RefSeq" id="WP_217789553.1">
    <property type="nucleotide sequence ID" value="NZ_JAHSPG010000001.1"/>
</dbReference>
<feature type="domain" description="PIN" evidence="1">
    <location>
        <begin position="2"/>
        <end position="117"/>
    </location>
</feature>
<organism evidence="2 3">
    <name type="scientific">Pinibacter aurantiacus</name>
    <dbReference type="NCBI Taxonomy" id="2851599"/>
    <lineage>
        <taxon>Bacteria</taxon>
        <taxon>Pseudomonadati</taxon>
        <taxon>Bacteroidota</taxon>
        <taxon>Chitinophagia</taxon>
        <taxon>Chitinophagales</taxon>
        <taxon>Chitinophagaceae</taxon>
        <taxon>Pinibacter</taxon>
    </lineage>
</organism>
<keyword evidence="3" id="KW-1185">Reference proteome</keyword>
<dbReference type="Pfam" id="PF13470">
    <property type="entry name" value="PIN_3"/>
    <property type="match status" value="1"/>
</dbReference>
<comment type="caution">
    <text evidence="2">The sequence shown here is derived from an EMBL/GenBank/DDBJ whole genome shotgun (WGS) entry which is preliminary data.</text>
</comment>
<sequence length="138" mass="15685">MKIFIDTNIFLDLILEREEHADHAEQLLIWCANGNITGITSAVSLVNVYYVAGWHKSKTEAKKVIRKLLSFVEIAETNHKDLLLALDSEFADFEDAVQYQTSLNSPGVKYIITRNKKDFKLSNIPALTAEEFIAKIEQ</sequence>
<gene>
    <name evidence="2" type="ORF">KTO63_02550</name>
</gene>
<dbReference type="EMBL" id="JAHSPG010000001">
    <property type="protein sequence ID" value="MBV4356012.1"/>
    <property type="molecule type" value="Genomic_DNA"/>
</dbReference>
<evidence type="ECO:0000313" key="3">
    <source>
        <dbReference type="Proteomes" id="UP000812270"/>
    </source>
</evidence>
<protein>
    <submittedName>
        <fullName evidence="2">PIN domain-containing protein</fullName>
    </submittedName>
</protein>
<accession>A0A9E2W7C4</accession>
<evidence type="ECO:0000259" key="1">
    <source>
        <dbReference type="Pfam" id="PF13470"/>
    </source>
</evidence>
<proteinExistence type="predicted"/>
<name>A0A9E2W7C4_9BACT</name>
<dbReference type="Proteomes" id="UP000812270">
    <property type="component" value="Unassembled WGS sequence"/>
</dbReference>